<evidence type="ECO:0000256" key="14">
    <source>
        <dbReference type="PROSITE-ProRule" id="PRU10141"/>
    </source>
</evidence>
<comment type="similarity">
    <text evidence="2">Belongs to the protein kinase superfamily. STE Ser/Thr protein kinase family. MAP kinase kinase kinase subfamily.</text>
</comment>
<dbReference type="SMART" id="SM00220">
    <property type="entry name" value="S_TKc"/>
    <property type="match status" value="1"/>
</dbReference>
<evidence type="ECO:0000256" key="1">
    <source>
        <dbReference type="ARBA" id="ARBA00001946"/>
    </source>
</evidence>
<dbReference type="SUPFAM" id="SSF56112">
    <property type="entry name" value="Protein kinase-like (PK-like)"/>
    <property type="match status" value="1"/>
</dbReference>
<keyword evidence="5" id="KW-0808">Transferase</keyword>
<dbReference type="Proteomes" id="UP001066276">
    <property type="component" value="Chromosome 3_1"/>
</dbReference>
<feature type="region of interest" description="Disordered" evidence="15">
    <location>
        <begin position="1148"/>
        <end position="1189"/>
    </location>
</feature>
<dbReference type="Pfam" id="PF13281">
    <property type="entry name" value="MAP3K_TRAF_bd"/>
    <property type="match status" value="1"/>
</dbReference>
<dbReference type="Pfam" id="PF20302">
    <property type="entry name" value="HisK-N-like"/>
    <property type="match status" value="1"/>
</dbReference>
<evidence type="ECO:0000256" key="2">
    <source>
        <dbReference type="ARBA" id="ARBA00006529"/>
    </source>
</evidence>
<evidence type="ECO:0000256" key="10">
    <source>
        <dbReference type="ARBA" id="ARBA00022842"/>
    </source>
</evidence>
<evidence type="ECO:0000256" key="12">
    <source>
        <dbReference type="ARBA" id="ARBA00047559"/>
    </source>
</evidence>
<feature type="binding site" evidence="14">
    <location>
        <position position="678"/>
    </location>
    <ligand>
        <name>ATP</name>
        <dbReference type="ChEBI" id="CHEBI:30616"/>
    </ligand>
</feature>
<organism evidence="17 18">
    <name type="scientific">Pleurodeles waltl</name>
    <name type="common">Iberian ribbed newt</name>
    <dbReference type="NCBI Taxonomy" id="8319"/>
    <lineage>
        <taxon>Eukaryota</taxon>
        <taxon>Metazoa</taxon>
        <taxon>Chordata</taxon>
        <taxon>Craniata</taxon>
        <taxon>Vertebrata</taxon>
        <taxon>Euteleostomi</taxon>
        <taxon>Amphibia</taxon>
        <taxon>Batrachia</taxon>
        <taxon>Caudata</taxon>
        <taxon>Salamandroidea</taxon>
        <taxon>Salamandridae</taxon>
        <taxon>Pleurodelinae</taxon>
        <taxon>Pleurodeles</taxon>
    </lineage>
</organism>
<evidence type="ECO:0000256" key="3">
    <source>
        <dbReference type="ARBA" id="ARBA00012406"/>
    </source>
</evidence>
<dbReference type="InterPro" id="IPR043969">
    <property type="entry name" value="MAP3K_PH"/>
</dbReference>
<keyword evidence="9 14" id="KW-0067">ATP-binding</keyword>
<evidence type="ECO:0000256" key="11">
    <source>
        <dbReference type="ARBA" id="ARBA00023054"/>
    </source>
</evidence>
<dbReference type="PANTHER" id="PTHR11584">
    <property type="entry name" value="SERINE/THREONINE PROTEIN KINASE"/>
    <property type="match status" value="1"/>
</dbReference>
<dbReference type="PANTHER" id="PTHR11584:SF391">
    <property type="entry name" value="MITOGEN-ACTIVATED PROTEIN KINASE KINASE KINASE 6"/>
    <property type="match status" value="1"/>
</dbReference>
<comment type="catalytic activity">
    <reaction evidence="12">
        <text>L-threonyl-[protein] + ATP = O-phospho-L-threonyl-[protein] + ADP + H(+)</text>
        <dbReference type="Rhea" id="RHEA:46608"/>
        <dbReference type="Rhea" id="RHEA-COMP:11060"/>
        <dbReference type="Rhea" id="RHEA-COMP:11605"/>
        <dbReference type="ChEBI" id="CHEBI:15378"/>
        <dbReference type="ChEBI" id="CHEBI:30013"/>
        <dbReference type="ChEBI" id="CHEBI:30616"/>
        <dbReference type="ChEBI" id="CHEBI:61977"/>
        <dbReference type="ChEBI" id="CHEBI:456216"/>
        <dbReference type="EC" id="2.7.11.25"/>
    </reaction>
</comment>
<dbReference type="PROSITE" id="PS50011">
    <property type="entry name" value="PROTEIN_KINASE_DOM"/>
    <property type="match status" value="1"/>
</dbReference>
<evidence type="ECO:0000256" key="9">
    <source>
        <dbReference type="ARBA" id="ARBA00022840"/>
    </source>
</evidence>
<dbReference type="GO" id="GO:0005524">
    <property type="term" value="F:ATP binding"/>
    <property type="evidence" value="ECO:0007669"/>
    <property type="project" value="UniProtKB-UniRule"/>
</dbReference>
<dbReference type="GO" id="GO:0033554">
    <property type="term" value="P:cellular response to stress"/>
    <property type="evidence" value="ECO:0007669"/>
    <property type="project" value="TreeGrafter"/>
</dbReference>
<dbReference type="InterPro" id="IPR017441">
    <property type="entry name" value="Protein_kinase_ATP_BS"/>
</dbReference>
<dbReference type="FunFam" id="1.10.510.10:FF:000054">
    <property type="entry name" value="Mitogen-activated protein kinase kinase kinase 5"/>
    <property type="match status" value="1"/>
</dbReference>
<keyword evidence="10" id="KW-0460">Magnesium</keyword>
<evidence type="ECO:0000256" key="8">
    <source>
        <dbReference type="ARBA" id="ARBA00022777"/>
    </source>
</evidence>
<dbReference type="InterPro" id="IPR046873">
    <property type="entry name" value="HisK-N-like"/>
</dbReference>
<dbReference type="Pfam" id="PF19039">
    <property type="entry name" value="ASK_PH"/>
    <property type="match status" value="1"/>
</dbReference>
<dbReference type="EMBL" id="JANPWB010000005">
    <property type="protein sequence ID" value="KAJ1188424.1"/>
    <property type="molecule type" value="Genomic_DNA"/>
</dbReference>
<evidence type="ECO:0000256" key="6">
    <source>
        <dbReference type="ARBA" id="ARBA00022723"/>
    </source>
</evidence>
<evidence type="ECO:0000313" key="17">
    <source>
        <dbReference type="EMBL" id="KAJ1188424.1"/>
    </source>
</evidence>
<comment type="caution">
    <text evidence="17">The sequence shown here is derived from an EMBL/GenBank/DDBJ whole genome shotgun (WGS) entry which is preliminary data.</text>
</comment>
<keyword evidence="6" id="KW-0479">Metal-binding</keyword>
<keyword evidence="18" id="KW-1185">Reference proteome</keyword>
<evidence type="ECO:0000256" key="5">
    <source>
        <dbReference type="ARBA" id="ARBA00022679"/>
    </source>
</evidence>
<dbReference type="GO" id="GO:0046872">
    <property type="term" value="F:metal ion binding"/>
    <property type="evidence" value="ECO:0007669"/>
    <property type="project" value="UniProtKB-KW"/>
</dbReference>
<keyword evidence="11" id="KW-0175">Coiled coil</keyword>
<protein>
    <recommendedName>
        <fullName evidence="3">mitogen-activated protein kinase kinase kinase</fullName>
        <ecNumber evidence="3">2.7.11.25</ecNumber>
    </recommendedName>
</protein>
<evidence type="ECO:0000313" key="18">
    <source>
        <dbReference type="Proteomes" id="UP001066276"/>
    </source>
</evidence>
<accession>A0AAV7UK97</accession>
<dbReference type="InterPro" id="IPR000719">
    <property type="entry name" value="Prot_kinase_dom"/>
</dbReference>
<dbReference type="Gene3D" id="3.30.200.20">
    <property type="entry name" value="Phosphorylase Kinase, domain 1"/>
    <property type="match status" value="1"/>
</dbReference>
<dbReference type="EC" id="2.7.11.25" evidence="3"/>
<evidence type="ECO:0000256" key="7">
    <source>
        <dbReference type="ARBA" id="ARBA00022741"/>
    </source>
</evidence>
<sequence length="1320" mass="147622">MESAVNCWQHITAGLPTTPSSRVPPRPPTVVLVVPDTGQDPPSLRCLQEACAGLGATVCTLSRGNLELGGDPGGQEDFYNADVAIVEVNDSLAQPSLFYHLGVRESYSMTNNILLCCQTDLADLQALKEDVSPKNVDCCGNYTFIPYVVTTQGKVLCCDSSMMKCLTEFFQPHFNIDTFLTPLTARLAKLLEGTTTNSCEYLRETIRRDIRKAREMYSGDQLRQELSRIQRRLDSVQCLSLDILMNFLLAYRDVQDYNAIISLVETLEALPTCDMAQQHSVTFHYTFALNRRNQPGDRKKALAVILPVVESEEGTAPDLYCMCGRIYKDMFLSSGFKDLDKRDRATFWYGKAFATEPTLHSGINLAVLLMASGHQFESSAELRVIGVKLSCLLGRKGSLENMQHYWDVGFYLGAGILANDVGKVCRASEKLYKLNPPVWYIMSIMETVLLYKHFKMPSLNCAMNSSGMSQFQASTDGVSPFIITSNTAHPVPVTPEDAIEKQQLFDFWMSFLHQSCQQCISTESCPVLVLEMTKIFQPSLLRVKNSGADQILSLCHVCPSQEKGITSWTFTPSCIRGASIAKCDERCCFLYVLHTAQDFQLYFPSQQHCKWFCNAIRTFTAEHELTIGEDGGDCTSDDFPEFDYELTENGDRVILGKGTFGVVYAGRDVNSQVRIAIKEIPERDSRFSQPLHEEIALHKRLKHRNIVQYLGSISQDGFIKIFMEEVPGGSLSSLLRSKWGPLKDNEATMAFYTKQILEGIRYLHDNQIIHRDIKGDNVLINTYSGVLKISDFGTSKRLAGISPSTETFAGTLQYMAPEIIDKGPRGYAKPADIWSLGCTIIEMATGKPPFYELGSPQAAMFKVGMFKIHPEVPNSMSEEAQTFILKCFEPDPDKRATAAVLLQDLFLCAPGKKKGHKPTLAWSGEKANTGECHQSLSVPISPREDRWDRERQNGTGSLKTRHSNIDLTQNSMGPVHSFGDLQQSFLRSPTDLGTELTPSSAEETSGTFLLKKESERRATLHQILSEDMYSIVTSLVESQSESSVGTLLSRDHVSELVHLLNNYTGSPDRTKLTQNLLHLRARLHADGLTLSSTQGLLFSFQEVVKLVLRKHHIKPHWVFALDNLICQAVQAALTVMVTELKVQLQTSVDKDPKDQNDDDDDEEEETKKEIPQHGVLVRQERLQPASAQDTRIPRSGVDMLSLNTSGDPSLCTSTLVTQLSLLQAESRRLMAELVKKEMYHQDLLQQALHSAENKLQTLRRKSVLMEISGVSPMKNHRADAEDPALISWLQNHNVDGRSLKIVSSVVGLMQFRFFCILFRL</sequence>
<evidence type="ECO:0000256" key="4">
    <source>
        <dbReference type="ARBA" id="ARBA00022527"/>
    </source>
</evidence>
<dbReference type="GO" id="GO:0004709">
    <property type="term" value="F:MAP kinase kinase kinase activity"/>
    <property type="evidence" value="ECO:0007669"/>
    <property type="project" value="UniProtKB-EC"/>
</dbReference>
<dbReference type="InterPro" id="IPR008271">
    <property type="entry name" value="Ser/Thr_kinase_AS"/>
</dbReference>
<dbReference type="Gene3D" id="1.10.510.10">
    <property type="entry name" value="Transferase(Phosphotransferase) domain 1"/>
    <property type="match status" value="1"/>
</dbReference>
<comment type="cofactor">
    <cofactor evidence="1">
        <name>Mg(2+)</name>
        <dbReference type="ChEBI" id="CHEBI:18420"/>
    </cofactor>
</comment>
<evidence type="ECO:0000256" key="15">
    <source>
        <dbReference type="SAM" id="MobiDB-lite"/>
    </source>
</evidence>
<feature type="domain" description="Protein kinase" evidence="16">
    <location>
        <begin position="649"/>
        <end position="907"/>
    </location>
</feature>
<dbReference type="FunFam" id="3.30.200.20:FF:000067">
    <property type="entry name" value="Mitogen-activated protein kinase kinase kinase 5"/>
    <property type="match status" value="1"/>
</dbReference>
<dbReference type="PROSITE" id="PS00107">
    <property type="entry name" value="PROTEIN_KINASE_ATP"/>
    <property type="match status" value="1"/>
</dbReference>
<proteinExistence type="inferred from homology"/>
<evidence type="ECO:0000256" key="13">
    <source>
        <dbReference type="ARBA" id="ARBA00048329"/>
    </source>
</evidence>
<reference evidence="17" key="1">
    <citation type="journal article" date="2022" name="bioRxiv">
        <title>Sequencing and chromosome-scale assembly of the giantPleurodeles waltlgenome.</title>
        <authorList>
            <person name="Brown T."/>
            <person name="Elewa A."/>
            <person name="Iarovenko S."/>
            <person name="Subramanian E."/>
            <person name="Araus A.J."/>
            <person name="Petzold A."/>
            <person name="Susuki M."/>
            <person name="Suzuki K.-i.T."/>
            <person name="Hayashi T."/>
            <person name="Toyoda A."/>
            <person name="Oliveira C."/>
            <person name="Osipova E."/>
            <person name="Leigh N.D."/>
            <person name="Simon A."/>
            <person name="Yun M.H."/>
        </authorList>
    </citation>
    <scope>NUCLEOTIDE SEQUENCE</scope>
    <source>
        <strain evidence="17">20211129_DDA</strain>
        <tissue evidence="17">Liver</tissue>
    </source>
</reference>
<keyword evidence="7 14" id="KW-0547">Nucleotide-binding</keyword>
<gene>
    <name evidence="17" type="ORF">NDU88_005185</name>
</gene>
<dbReference type="Pfam" id="PF00069">
    <property type="entry name" value="Pkinase"/>
    <property type="match status" value="1"/>
</dbReference>
<dbReference type="CDD" id="cd06624">
    <property type="entry name" value="STKc_ASK"/>
    <property type="match status" value="1"/>
</dbReference>
<comment type="catalytic activity">
    <reaction evidence="13">
        <text>L-seryl-[protein] + ATP = O-phospho-L-seryl-[protein] + ADP + H(+)</text>
        <dbReference type="Rhea" id="RHEA:17989"/>
        <dbReference type="Rhea" id="RHEA-COMP:9863"/>
        <dbReference type="Rhea" id="RHEA-COMP:11604"/>
        <dbReference type="ChEBI" id="CHEBI:15378"/>
        <dbReference type="ChEBI" id="CHEBI:29999"/>
        <dbReference type="ChEBI" id="CHEBI:30616"/>
        <dbReference type="ChEBI" id="CHEBI:83421"/>
        <dbReference type="ChEBI" id="CHEBI:456216"/>
        <dbReference type="EC" id="2.7.11.25"/>
    </reaction>
</comment>
<dbReference type="PROSITE" id="PS00108">
    <property type="entry name" value="PROTEIN_KINASE_ST"/>
    <property type="match status" value="1"/>
</dbReference>
<keyword evidence="8" id="KW-0418">Kinase</keyword>
<dbReference type="InterPro" id="IPR025136">
    <property type="entry name" value="MAP3K_TRAF-bd"/>
</dbReference>
<keyword evidence="4" id="KW-0723">Serine/threonine-protein kinase</keyword>
<evidence type="ECO:0000259" key="16">
    <source>
        <dbReference type="PROSITE" id="PS50011"/>
    </source>
</evidence>
<dbReference type="InterPro" id="IPR011009">
    <property type="entry name" value="Kinase-like_dom_sf"/>
</dbReference>
<name>A0AAV7UK97_PLEWA</name>